<accession>A0A2P2NTM3</accession>
<protein>
    <submittedName>
        <fullName evidence="1">Uncharacterized protein</fullName>
    </submittedName>
</protein>
<evidence type="ECO:0000313" key="1">
    <source>
        <dbReference type="EMBL" id="MBX45878.1"/>
    </source>
</evidence>
<organism evidence="1">
    <name type="scientific">Rhizophora mucronata</name>
    <name type="common">Asiatic mangrove</name>
    <dbReference type="NCBI Taxonomy" id="61149"/>
    <lineage>
        <taxon>Eukaryota</taxon>
        <taxon>Viridiplantae</taxon>
        <taxon>Streptophyta</taxon>
        <taxon>Embryophyta</taxon>
        <taxon>Tracheophyta</taxon>
        <taxon>Spermatophyta</taxon>
        <taxon>Magnoliopsida</taxon>
        <taxon>eudicotyledons</taxon>
        <taxon>Gunneridae</taxon>
        <taxon>Pentapetalae</taxon>
        <taxon>rosids</taxon>
        <taxon>fabids</taxon>
        <taxon>Malpighiales</taxon>
        <taxon>Rhizophoraceae</taxon>
        <taxon>Rhizophora</taxon>
    </lineage>
</organism>
<reference evidence="1" key="1">
    <citation type="submission" date="2018-02" db="EMBL/GenBank/DDBJ databases">
        <title>Rhizophora mucronata_Transcriptome.</title>
        <authorList>
            <person name="Meera S.P."/>
            <person name="Sreeshan A."/>
            <person name="Augustine A."/>
        </authorList>
    </citation>
    <scope>NUCLEOTIDE SEQUENCE</scope>
    <source>
        <tissue evidence="1">Leaf</tissue>
    </source>
</reference>
<name>A0A2P2NTM3_RHIMU</name>
<dbReference type="EMBL" id="GGEC01065394">
    <property type="protein sequence ID" value="MBX45878.1"/>
    <property type="molecule type" value="Transcribed_RNA"/>
</dbReference>
<dbReference type="AlphaFoldDB" id="A0A2P2NTM3"/>
<sequence length="21" mass="2439">MMSFLSHSPLPPFFYLKLIIG</sequence>
<proteinExistence type="predicted"/>